<dbReference type="OrthoDB" id="415706at2759"/>
<protein>
    <recommendedName>
        <fullName evidence="8">GED domain-containing protein</fullName>
    </recommendedName>
</protein>
<dbReference type="InterPro" id="IPR022812">
    <property type="entry name" value="Dynamin"/>
</dbReference>
<dbReference type="PANTHER" id="PTHR11566">
    <property type="entry name" value="DYNAMIN"/>
    <property type="match status" value="1"/>
</dbReference>
<dbReference type="InterPro" id="IPR020850">
    <property type="entry name" value="GED_dom"/>
</dbReference>
<evidence type="ECO:0008006" key="8">
    <source>
        <dbReference type="Google" id="ProtNLM"/>
    </source>
</evidence>
<dbReference type="EMBL" id="PDLM01000008">
    <property type="protein sequence ID" value="RDW71458.1"/>
    <property type="molecule type" value="Genomic_DNA"/>
</dbReference>
<evidence type="ECO:0000259" key="5">
    <source>
        <dbReference type="PROSITE" id="PS51718"/>
    </source>
</evidence>
<dbReference type="InterPro" id="IPR045063">
    <property type="entry name" value="Dynamin_N"/>
</dbReference>
<feature type="compositionally biased region" description="Polar residues" evidence="3">
    <location>
        <begin position="26"/>
        <end position="40"/>
    </location>
</feature>
<evidence type="ECO:0000256" key="1">
    <source>
        <dbReference type="ARBA" id="ARBA00022741"/>
    </source>
</evidence>
<keyword evidence="2" id="KW-0342">GTP-binding</keyword>
<dbReference type="InterPro" id="IPR001401">
    <property type="entry name" value="Dynamin_GTPase"/>
</dbReference>
<dbReference type="PRINTS" id="PR00195">
    <property type="entry name" value="DYNAMIN"/>
</dbReference>
<feature type="domain" description="GED" evidence="4">
    <location>
        <begin position="756"/>
        <end position="847"/>
    </location>
</feature>
<proteinExistence type="predicted"/>
<feature type="region of interest" description="Disordered" evidence="3">
    <location>
        <begin position="1"/>
        <end position="42"/>
    </location>
</feature>
<dbReference type="GO" id="GO:0005525">
    <property type="term" value="F:GTP binding"/>
    <property type="evidence" value="ECO:0007669"/>
    <property type="project" value="InterPro"/>
</dbReference>
<gene>
    <name evidence="6" type="ORF">BP6252_08021</name>
</gene>
<dbReference type="CDD" id="cd08771">
    <property type="entry name" value="DLP_1"/>
    <property type="match status" value="1"/>
</dbReference>
<dbReference type="GO" id="GO:0005874">
    <property type="term" value="C:microtubule"/>
    <property type="evidence" value="ECO:0007669"/>
    <property type="project" value="TreeGrafter"/>
</dbReference>
<dbReference type="GO" id="GO:0006897">
    <property type="term" value="P:endocytosis"/>
    <property type="evidence" value="ECO:0007669"/>
    <property type="project" value="TreeGrafter"/>
</dbReference>
<dbReference type="InterPro" id="IPR030381">
    <property type="entry name" value="G_DYNAMIN_dom"/>
</dbReference>
<evidence type="ECO:0000256" key="2">
    <source>
        <dbReference type="ARBA" id="ARBA00023134"/>
    </source>
</evidence>
<feature type="compositionally biased region" description="Polar residues" evidence="3">
    <location>
        <begin position="703"/>
        <end position="714"/>
    </location>
</feature>
<evidence type="ECO:0000256" key="3">
    <source>
        <dbReference type="SAM" id="MobiDB-lite"/>
    </source>
</evidence>
<keyword evidence="1" id="KW-0547">Nucleotide-binding</keyword>
<dbReference type="GO" id="GO:0003924">
    <property type="term" value="F:GTPase activity"/>
    <property type="evidence" value="ECO:0007669"/>
    <property type="project" value="InterPro"/>
</dbReference>
<dbReference type="InterPro" id="IPR000375">
    <property type="entry name" value="Dynamin_stalk"/>
</dbReference>
<dbReference type="GO" id="GO:0000266">
    <property type="term" value="P:mitochondrial fission"/>
    <property type="evidence" value="ECO:0007669"/>
    <property type="project" value="TreeGrafter"/>
</dbReference>
<dbReference type="GO" id="GO:0008017">
    <property type="term" value="F:microtubule binding"/>
    <property type="evidence" value="ECO:0007669"/>
    <property type="project" value="TreeGrafter"/>
</dbReference>
<dbReference type="AlphaFoldDB" id="A0A3D8RC17"/>
<reference evidence="6 7" key="1">
    <citation type="journal article" date="2018" name="IMA Fungus">
        <title>IMA Genome-F 9: Draft genome sequence of Annulohypoxylon stygium, Aspergillus mulundensis, Berkeleyomyces basicola (syn. Thielaviopsis basicola), Ceratocystis smalleyi, two Cercospora beticola strains, Coleophoma cylindrospora, Fusarium fracticaudum, Phialophora cf. hyalina, and Morchella septimelata.</title>
        <authorList>
            <person name="Wingfield B.D."/>
            <person name="Bills G.F."/>
            <person name="Dong Y."/>
            <person name="Huang W."/>
            <person name="Nel W.J."/>
            <person name="Swalarsk-Parry B.S."/>
            <person name="Vaghefi N."/>
            <person name="Wilken P.M."/>
            <person name="An Z."/>
            <person name="de Beer Z.W."/>
            <person name="De Vos L."/>
            <person name="Chen L."/>
            <person name="Duong T.A."/>
            <person name="Gao Y."/>
            <person name="Hammerbacher A."/>
            <person name="Kikkert J.R."/>
            <person name="Li Y."/>
            <person name="Li H."/>
            <person name="Li K."/>
            <person name="Li Q."/>
            <person name="Liu X."/>
            <person name="Ma X."/>
            <person name="Naidoo K."/>
            <person name="Pethybridge S.J."/>
            <person name="Sun J."/>
            <person name="Steenkamp E.T."/>
            <person name="van der Nest M.A."/>
            <person name="van Wyk S."/>
            <person name="Wingfield M.J."/>
            <person name="Xiong C."/>
            <person name="Yue Q."/>
            <person name="Zhang X."/>
        </authorList>
    </citation>
    <scope>NUCLEOTIDE SEQUENCE [LARGE SCALE GENOMIC DNA]</scope>
    <source>
        <strain evidence="6 7">BP6252</strain>
    </source>
</reference>
<dbReference type="PANTHER" id="PTHR11566:SF21">
    <property type="entry name" value="DYNAMIN RELATED PROTEIN 1, ISOFORM A"/>
    <property type="match status" value="1"/>
</dbReference>
<dbReference type="GO" id="GO:0016559">
    <property type="term" value="P:peroxisome fission"/>
    <property type="evidence" value="ECO:0007669"/>
    <property type="project" value="TreeGrafter"/>
</dbReference>
<organism evidence="6 7">
    <name type="scientific">Coleophoma cylindrospora</name>
    <dbReference type="NCBI Taxonomy" id="1849047"/>
    <lineage>
        <taxon>Eukaryota</taxon>
        <taxon>Fungi</taxon>
        <taxon>Dikarya</taxon>
        <taxon>Ascomycota</taxon>
        <taxon>Pezizomycotina</taxon>
        <taxon>Leotiomycetes</taxon>
        <taxon>Helotiales</taxon>
        <taxon>Dermateaceae</taxon>
        <taxon>Coleophoma</taxon>
    </lineage>
</organism>
<dbReference type="InterPro" id="IPR027417">
    <property type="entry name" value="P-loop_NTPase"/>
</dbReference>
<dbReference type="Pfam" id="PF01031">
    <property type="entry name" value="Dynamin_M"/>
    <property type="match status" value="1"/>
</dbReference>
<feature type="compositionally biased region" description="Polar residues" evidence="3">
    <location>
        <begin position="674"/>
        <end position="695"/>
    </location>
</feature>
<dbReference type="GO" id="GO:0016020">
    <property type="term" value="C:membrane"/>
    <property type="evidence" value="ECO:0007669"/>
    <property type="project" value="TreeGrafter"/>
</dbReference>
<dbReference type="GO" id="GO:0005739">
    <property type="term" value="C:mitochondrion"/>
    <property type="evidence" value="ECO:0007669"/>
    <property type="project" value="TreeGrafter"/>
</dbReference>
<dbReference type="STRING" id="1849047.A0A3D8RC17"/>
<dbReference type="SMART" id="SM00053">
    <property type="entry name" value="DYNc"/>
    <property type="match status" value="1"/>
</dbReference>
<dbReference type="Pfam" id="PF00350">
    <property type="entry name" value="Dynamin_N"/>
    <property type="match status" value="1"/>
</dbReference>
<keyword evidence="7" id="KW-1185">Reference proteome</keyword>
<dbReference type="SUPFAM" id="SSF52540">
    <property type="entry name" value="P-loop containing nucleoside triphosphate hydrolases"/>
    <property type="match status" value="1"/>
</dbReference>
<evidence type="ECO:0000259" key="4">
    <source>
        <dbReference type="PROSITE" id="PS51388"/>
    </source>
</evidence>
<dbReference type="Proteomes" id="UP000256645">
    <property type="component" value="Unassembled WGS sequence"/>
</dbReference>
<dbReference type="Gene3D" id="3.40.50.300">
    <property type="entry name" value="P-loop containing nucleotide triphosphate hydrolases"/>
    <property type="match status" value="1"/>
</dbReference>
<dbReference type="PROSITE" id="PS51718">
    <property type="entry name" value="G_DYNAMIN_2"/>
    <property type="match status" value="1"/>
</dbReference>
<dbReference type="GO" id="GO:0048312">
    <property type="term" value="P:intracellular distribution of mitochondria"/>
    <property type="evidence" value="ECO:0007669"/>
    <property type="project" value="TreeGrafter"/>
</dbReference>
<comment type="caution">
    <text evidence="6">The sequence shown here is derived from an EMBL/GenBank/DDBJ whole genome shotgun (WGS) entry which is preliminary data.</text>
</comment>
<accession>A0A3D8RC17</accession>
<dbReference type="PROSITE" id="PS51388">
    <property type="entry name" value="GED"/>
    <property type="match status" value="1"/>
</dbReference>
<feature type="domain" description="Dynamin-type G" evidence="5">
    <location>
        <begin position="76"/>
        <end position="392"/>
    </location>
</feature>
<sequence>MSRTETEMSPNSRQESAESSAEDLTIGSTATPDTYKTSGTPPRVEIPVEKNVFYNEETLKYIRIIDMYKKLGIGKDIELPRIVIAGAQSCGKSSLLENLTGLPVPITSGIGTRFPIEITLIEDKKKFQIKPSIVLDPKSQALSSMQKDKIQKFNLSQVHNEPMTQAEFKALLRNASDLLAVPPPLFARDRFTSHKLFEQLPNQISSHVLQIEMRGPNFKNLSFVDTPGLYQSGNSEQDITPVDKIESLVTSLIGEKRTIIVAVMEATQSTVSQKIFKFADDVDTTGARVIGVMTKCDLVSTADTDSLEATLRRARNEERILKHGWYVVKNRSSSEAKAGVSLDYARDREAKLFAGWGWNPITSGISEKRMGISALRAGLSNVFCAHIRTEFPAFNRQISNILKQKRAQLADLGPARSSISDQRNYLASIVEAYQIPKSQCLKEDYRSNPNNKIADTALERRLALGKRTEFRDKLKFIGAVWVFHTPIAEKDSWSEIAASAPLDKTTTNIYTWINHRYQQTKSSTLPGLVPYPLVERLFEEQTANWMKITTTFVDHIKQIFTTAAEHCLSRACTNKLVFEALKEIVVAKINSKLEGFKNYCFSLVQNEQNGLQVIACEQQFIDDLREARTLRFISALARLEDQCFWKHPTPHFPNLTAGGDSGVRGFDIFTSSKVPGTSGESTSGGLFRSGNTQPKDPSAQAGFDTTQTTKTTSVPAEKASPPRPKYTPTNFRTLADFAKDNKAKLKEVLTHDRQIVYEIHDILKLYYTTSVQHYIDMVCKNGLNPAFSEETMSIFSKELLDELPDAEISRIAAERPADRKSRRELKEDIERLEMAISQSEAILRERRVD</sequence>
<feature type="region of interest" description="Disordered" evidence="3">
    <location>
        <begin position="674"/>
        <end position="730"/>
    </location>
</feature>
<evidence type="ECO:0000313" key="7">
    <source>
        <dbReference type="Proteomes" id="UP000256645"/>
    </source>
</evidence>
<name>A0A3D8RC17_9HELO</name>
<feature type="compositionally biased region" description="Polar residues" evidence="3">
    <location>
        <begin position="7"/>
        <end position="19"/>
    </location>
</feature>
<evidence type="ECO:0000313" key="6">
    <source>
        <dbReference type="EMBL" id="RDW71458.1"/>
    </source>
</evidence>